<dbReference type="Proteomes" id="UP001055439">
    <property type="component" value="Chromosome 5"/>
</dbReference>
<proteinExistence type="predicted"/>
<dbReference type="AlphaFoldDB" id="A0A9E7K0D4"/>
<gene>
    <name evidence="1" type="ORF">MUK42_36796</name>
</gene>
<organism evidence="1 2">
    <name type="scientific">Musa troglodytarum</name>
    <name type="common">fe'i banana</name>
    <dbReference type="NCBI Taxonomy" id="320322"/>
    <lineage>
        <taxon>Eukaryota</taxon>
        <taxon>Viridiplantae</taxon>
        <taxon>Streptophyta</taxon>
        <taxon>Embryophyta</taxon>
        <taxon>Tracheophyta</taxon>
        <taxon>Spermatophyta</taxon>
        <taxon>Magnoliopsida</taxon>
        <taxon>Liliopsida</taxon>
        <taxon>Zingiberales</taxon>
        <taxon>Musaceae</taxon>
        <taxon>Musa</taxon>
    </lineage>
</organism>
<dbReference type="EMBL" id="CP097507">
    <property type="protein sequence ID" value="URE01493.1"/>
    <property type="molecule type" value="Genomic_DNA"/>
</dbReference>
<sequence>MHSPPSALVSSWTSQSPEGFKFPSLAPSNSVSRSIKMWSSYGMVPTRQLGSTSLMQIPADLRVVMLLCLDITTLPTLLSLLCTSLSISMIGIDNLWQREVEWDGVSEFNTESAGTPQLQAPSRVMGTGSIKFPDISATKIKLGNNLRIDGFGGEDICKSTPKLQSLEVFVD</sequence>
<evidence type="ECO:0000313" key="1">
    <source>
        <dbReference type="EMBL" id="URE01493.1"/>
    </source>
</evidence>
<name>A0A9E7K0D4_9LILI</name>
<keyword evidence="2" id="KW-1185">Reference proteome</keyword>
<accession>A0A9E7K0D4</accession>
<reference evidence="1" key="1">
    <citation type="submission" date="2022-05" db="EMBL/GenBank/DDBJ databases">
        <title>The Musa troglodytarum L. genome provides insights into the mechanism of non-climacteric behaviour and enrichment of carotenoids.</title>
        <authorList>
            <person name="Wang J."/>
        </authorList>
    </citation>
    <scope>NUCLEOTIDE SEQUENCE</scope>
    <source>
        <tissue evidence="1">Leaf</tissue>
    </source>
</reference>
<evidence type="ECO:0000313" key="2">
    <source>
        <dbReference type="Proteomes" id="UP001055439"/>
    </source>
</evidence>
<protein>
    <submittedName>
        <fullName evidence="1">Uncharacterized protein</fullName>
    </submittedName>
</protein>